<evidence type="ECO:0000313" key="4">
    <source>
        <dbReference type="Proteomes" id="UP000091956"/>
    </source>
</evidence>
<gene>
    <name evidence="3" type="ORF">VE01_08046</name>
</gene>
<keyword evidence="2" id="KW-0812">Transmembrane</keyword>
<dbReference type="OrthoDB" id="4492972at2759"/>
<dbReference type="RefSeq" id="XP_018127373.1">
    <property type="nucleotide sequence ID" value="XM_018277474.1"/>
</dbReference>
<feature type="region of interest" description="Disordered" evidence="1">
    <location>
        <begin position="224"/>
        <end position="251"/>
    </location>
</feature>
<sequence length="251" mass="27747">MPRFLSLYTFSLPVAVFIAIPLACAAVVTTLVAASILAVRVTFVYIELVLAVVPHYILRTDDPHSKLSHRFLSPIATYDNSPATTPTIERRSRRLSNTSFMSGLTPAASAVSLPLPQQSVSFGRDFEGVGGWRLDQPSDEEQLWTKINSRLELPAESPRRYHHQRSLTTGGYSGDQRERNRSPELSMRRNGSFSPNTKRLRTPTLTRSGFTTVDGYFGMGGGQENAMGGSWSPSALRTPTMTRRNSVSPKE</sequence>
<reference evidence="4" key="2">
    <citation type="journal article" date="2018" name="Nat. Commun.">
        <title>Extreme sensitivity to ultraviolet light in the fungal pathogen causing white-nose syndrome of bats.</title>
        <authorList>
            <person name="Palmer J.M."/>
            <person name="Drees K.P."/>
            <person name="Foster J.T."/>
            <person name="Lindner D.L."/>
        </authorList>
    </citation>
    <scope>NUCLEOTIDE SEQUENCE [LARGE SCALE GENOMIC DNA]</scope>
    <source>
        <strain evidence="4">UAMH 10579</strain>
    </source>
</reference>
<organism evidence="3 4">
    <name type="scientific">Pseudogymnoascus verrucosus</name>
    <dbReference type="NCBI Taxonomy" id="342668"/>
    <lineage>
        <taxon>Eukaryota</taxon>
        <taxon>Fungi</taxon>
        <taxon>Dikarya</taxon>
        <taxon>Ascomycota</taxon>
        <taxon>Pezizomycotina</taxon>
        <taxon>Leotiomycetes</taxon>
        <taxon>Thelebolales</taxon>
        <taxon>Thelebolaceae</taxon>
        <taxon>Pseudogymnoascus</taxon>
    </lineage>
</organism>
<feature type="region of interest" description="Disordered" evidence="1">
    <location>
        <begin position="155"/>
        <end position="211"/>
    </location>
</feature>
<keyword evidence="4" id="KW-1185">Reference proteome</keyword>
<proteinExistence type="predicted"/>
<protein>
    <submittedName>
        <fullName evidence="3">Uncharacterized protein</fullName>
    </submittedName>
</protein>
<keyword evidence="2" id="KW-1133">Transmembrane helix</keyword>
<evidence type="ECO:0000313" key="3">
    <source>
        <dbReference type="EMBL" id="OBT93640.1"/>
    </source>
</evidence>
<dbReference type="GeneID" id="28841432"/>
<feature type="compositionally biased region" description="Polar residues" evidence="1">
    <location>
        <begin position="231"/>
        <end position="251"/>
    </location>
</feature>
<dbReference type="AlphaFoldDB" id="A0A1B8GCU6"/>
<keyword evidence="2" id="KW-0472">Membrane</keyword>
<reference evidence="3 4" key="1">
    <citation type="submission" date="2016-03" db="EMBL/GenBank/DDBJ databases">
        <title>Comparative genomics of Pseudogymnoascus destructans, the fungus causing white-nose syndrome of bats.</title>
        <authorList>
            <person name="Palmer J.M."/>
            <person name="Drees K.P."/>
            <person name="Foster J.T."/>
            <person name="Lindner D.L."/>
        </authorList>
    </citation>
    <scope>NUCLEOTIDE SEQUENCE [LARGE SCALE GENOMIC DNA]</scope>
    <source>
        <strain evidence="3 4">UAMH 10579</strain>
    </source>
</reference>
<evidence type="ECO:0000256" key="1">
    <source>
        <dbReference type="SAM" id="MobiDB-lite"/>
    </source>
</evidence>
<feature type="transmembrane region" description="Helical" evidence="2">
    <location>
        <begin position="35"/>
        <end position="58"/>
    </location>
</feature>
<name>A0A1B8GCU6_9PEZI</name>
<feature type="compositionally biased region" description="Polar residues" evidence="1">
    <location>
        <begin position="189"/>
        <end position="211"/>
    </location>
</feature>
<evidence type="ECO:0000256" key="2">
    <source>
        <dbReference type="SAM" id="Phobius"/>
    </source>
</evidence>
<dbReference type="EMBL" id="KV460251">
    <property type="protein sequence ID" value="OBT93640.1"/>
    <property type="molecule type" value="Genomic_DNA"/>
</dbReference>
<dbReference type="Proteomes" id="UP000091956">
    <property type="component" value="Unassembled WGS sequence"/>
</dbReference>
<accession>A0A1B8GCU6</accession>